<dbReference type="RefSeq" id="WP_170022754.1">
    <property type="nucleotide sequence ID" value="NZ_JABCSC020000004.1"/>
</dbReference>
<gene>
    <name evidence="2" type="ORF">HJ583_015395</name>
</gene>
<sequence length="168" mass="18655">MPADVFSLPQLFGYATFVLGMVSFSRKQDHQFRKWLTLQNFVYAVHFILMGNVAATAGMLLSIARNLLSMRTRSLWVAGVLLAANFVLAFFVVKSAWNVFPLLAAAVATISMFRFSGLQLRYGMLGATLLWLVNNILMGSIGGTAMELMITAISCSTIWRLRREQPPA</sequence>
<dbReference type="EMBL" id="JABCSC020000004">
    <property type="protein sequence ID" value="NSL56418.1"/>
    <property type="molecule type" value="Genomic_DNA"/>
</dbReference>
<dbReference type="PIRSF" id="PIRSF011443">
    <property type="entry name" value="YgjV"/>
    <property type="match status" value="1"/>
</dbReference>
<feature type="transmembrane region" description="Helical" evidence="1">
    <location>
        <begin position="99"/>
        <end position="117"/>
    </location>
</feature>
<evidence type="ECO:0000256" key="1">
    <source>
        <dbReference type="SAM" id="Phobius"/>
    </source>
</evidence>
<evidence type="ECO:0000313" key="2">
    <source>
        <dbReference type="EMBL" id="NSL56418.1"/>
    </source>
</evidence>
<keyword evidence="1" id="KW-1133">Transmembrane helix</keyword>
<feature type="transmembrane region" description="Helical" evidence="1">
    <location>
        <begin position="129"/>
        <end position="159"/>
    </location>
</feature>
<feature type="transmembrane region" description="Helical" evidence="1">
    <location>
        <begin position="75"/>
        <end position="93"/>
    </location>
</feature>
<accession>A0ABX2IHZ1</accession>
<keyword evidence="1" id="KW-0812">Transmembrane</keyword>
<feature type="transmembrane region" description="Helical" evidence="1">
    <location>
        <begin position="41"/>
        <end position="63"/>
    </location>
</feature>
<comment type="caution">
    <text evidence="2">The sequence shown here is derived from an EMBL/GenBank/DDBJ whole genome shotgun (WGS) entry which is preliminary data.</text>
</comment>
<proteinExistence type="predicted"/>
<name>A0ABX2IHZ1_9RHOO</name>
<dbReference type="InterPro" id="IPR019629">
    <property type="entry name" value="Uncharacterised_HI1736/YgjV"/>
</dbReference>
<keyword evidence="3" id="KW-1185">Reference proteome</keyword>
<dbReference type="InterPro" id="IPR026267">
    <property type="entry name" value="YgjV"/>
</dbReference>
<organism evidence="2 3">
    <name type="scientific">Uliginosibacterium aquaticum</name>
    <dbReference type="NCBI Taxonomy" id="2731212"/>
    <lineage>
        <taxon>Bacteria</taxon>
        <taxon>Pseudomonadati</taxon>
        <taxon>Pseudomonadota</taxon>
        <taxon>Betaproteobacteria</taxon>
        <taxon>Rhodocyclales</taxon>
        <taxon>Zoogloeaceae</taxon>
        <taxon>Uliginosibacterium</taxon>
    </lineage>
</organism>
<keyword evidence="1" id="KW-0472">Membrane</keyword>
<evidence type="ECO:0000313" key="3">
    <source>
        <dbReference type="Proteomes" id="UP000778523"/>
    </source>
</evidence>
<protein>
    <submittedName>
        <fullName evidence="2">YgjV family protein</fullName>
    </submittedName>
</protein>
<dbReference type="Pfam" id="PF10688">
    <property type="entry name" value="Imp-YgjV"/>
    <property type="match status" value="1"/>
</dbReference>
<dbReference type="Proteomes" id="UP000778523">
    <property type="component" value="Unassembled WGS sequence"/>
</dbReference>
<reference evidence="2 3" key="1">
    <citation type="submission" date="2020-06" db="EMBL/GenBank/DDBJ databases">
        <title>Draft genome of Uliginosibacterium sp. IMCC34675.</title>
        <authorList>
            <person name="Song J."/>
        </authorList>
    </citation>
    <scope>NUCLEOTIDE SEQUENCE [LARGE SCALE GENOMIC DNA]</scope>
    <source>
        <strain evidence="2 3">IMCC34675</strain>
    </source>
</reference>